<feature type="signal peptide" evidence="1">
    <location>
        <begin position="1"/>
        <end position="25"/>
    </location>
</feature>
<organism evidence="2 3">
    <name type="scientific">Pseudacidovorax intermedius</name>
    <dbReference type="NCBI Taxonomy" id="433924"/>
    <lineage>
        <taxon>Bacteria</taxon>
        <taxon>Pseudomonadati</taxon>
        <taxon>Pseudomonadota</taxon>
        <taxon>Betaproteobacteria</taxon>
        <taxon>Burkholderiales</taxon>
        <taxon>Comamonadaceae</taxon>
        <taxon>Pseudacidovorax</taxon>
    </lineage>
</organism>
<dbReference type="RefSeq" id="WP_058644489.1">
    <property type="nucleotide sequence ID" value="NZ_LDSL01000204.1"/>
</dbReference>
<name>A0A147GLL0_9BURK</name>
<accession>A0A147GLL0</accession>
<sequence>MKKTRPSLLAAAVLLAGAASPFAAAAYDVGQALSPAELSALAAATRYDVAGTVLTPLPGGTAVDADGRPTTMVANATGAVGLSRNEVRIAQWPTDSVRARAGTLLAGATWVQYTDHTQTTRVRYASFAEAVKAYRQLQAALPQASVALPVEFNQRRSK</sequence>
<evidence type="ECO:0000256" key="1">
    <source>
        <dbReference type="SAM" id="SignalP"/>
    </source>
</evidence>
<evidence type="ECO:0000313" key="2">
    <source>
        <dbReference type="EMBL" id="KTT13297.1"/>
    </source>
</evidence>
<keyword evidence="1" id="KW-0732">Signal</keyword>
<reference evidence="2 3" key="1">
    <citation type="journal article" date="2016" name="Front. Microbiol.">
        <title>Genomic Resource of Rice Seed Associated Bacteria.</title>
        <authorList>
            <person name="Midha S."/>
            <person name="Bansal K."/>
            <person name="Sharma S."/>
            <person name="Kumar N."/>
            <person name="Patil P.P."/>
            <person name="Chaudhry V."/>
            <person name="Patil P.B."/>
        </authorList>
    </citation>
    <scope>NUCLEOTIDE SEQUENCE [LARGE SCALE GENOMIC DNA]</scope>
    <source>
        <strain evidence="2 3">NS331</strain>
    </source>
</reference>
<dbReference type="EMBL" id="LDSL01000204">
    <property type="protein sequence ID" value="KTT13297.1"/>
    <property type="molecule type" value="Genomic_DNA"/>
</dbReference>
<keyword evidence="3" id="KW-1185">Reference proteome</keyword>
<dbReference type="Proteomes" id="UP000072741">
    <property type="component" value="Unassembled WGS sequence"/>
</dbReference>
<comment type="caution">
    <text evidence="2">The sequence shown here is derived from an EMBL/GenBank/DDBJ whole genome shotgun (WGS) entry which is preliminary data.</text>
</comment>
<dbReference type="AlphaFoldDB" id="A0A147GLL0"/>
<feature type="chain" id="PRO_5007546394" evidence="1">
    <location>
        <begin position="26"/>
        <end position="158"/>
    </location>
</feature>
<proteinExistence type="predicted"/>
<evidence type="ECO:0000313" key="3">
    <source>
        <dbReference type="Proteomes" id="UP000072741"/>
    </source>
</evidence>
<protein>
    <submittedName>
        <fullName evidence="2">Uncharacterized protein</fullName>
    </submittedName>
</protein>
<gene>
    <name evidence="2" type="ORF">NS331_24320</name>
</gene>